<feature type="transmembrane region" description="Helical" evidence="1">
    <location>
        <begin position="224"/>
        <end position="244"/>
    </location>
</feature>
<keyword evidence="4" id="KW-1185">Reference proteome</keyword>
<evidence type="ECO:0000259" key="2">
    <source>
        <dbReference type="Pfam" id="PF07670"/>
    </source>
</evidence>
<keyword evidence="1" id="KW-0812">Transmembrane</keyword>
<feature type="domain" description="Nucleoside transporter/FeoB GTPase Gate" evidence="2">
    <location>
        <begin position="50"/>
        <end position="113"/>
    </location>
</feature>
<feature type="transmembrane region" description="Helical" evidence="1">
    <location>
        <begin position="127"/>
        <end position="150"/>
    </location>
</feature>
<feature type="transmembrane region" description="Helical" evidence="1">
    <location>
        <begin position="332"/>
        <end position="352"/>
    </location>
</feature>
<keyword evidence="1" id="KW-1133">Transmembrane helix</keyword>
<dbReference type="InterPro" id="IPR011642">
    <property type="entry name" value="Gate_dom"/>
</dbReference>
<feature type="transmembrane region" description="Helical" evidence="1">
    <location>
        <begin position="299"/>
        <end position="320"/>
    </location>
</feature>
<dbReference type="NCBIfam" id="TIGR02871">
    <property type="entry name" value="spore_ylbJ"/>
    <property type="match status" value="1"/>
</dbReference>
<feature type="transmembrane region" description="Helical" evidence="1">
    <location>
        <begin position="53"/>
        <end position="73"/>
    </location>
</feature>
<evidence type="ECO:0000313" key="3">
    <source>
        <dbReference type="EMBL" id="WRP13374.1"/>
    </source>
</evidence>
<dbReference type="EMBL" id="CP141614">
    <property type="protein sequence ID" value="WRP13374.1"/>
    <property type="molecule type" value="Genomic_DNA"/>
</dbReference>
<name>A0ABZ1BKK4_9FIRM</name>
<accession>A0ABZ1BKK4</accession>
<feature type="transmembrane region" description="Helical" evidence="1">
    <location>
        <begin position="93"/>
        <end position="115"/>
    </location>
</feature>
<dbReference type="Proteomes" id="UP001333102">
    <property type="component" value="Chromosome"/>
</dbReference>
<keyword evidence="1" id="KW-0472">Membrane</keyword>
<evidence type="ECO:0000313" key="4">
    <source>
        <dbReference type="Proteomes" id="UP001333102"/>
    </source>
</evidence>
<reference evidence="4" key="1">
    <citation type="submission" date="2023-12" db="EMBL/GenBank/DDBJ databases">
        <title>Novel isolates from deep terrestrial aquifers shed light on the physiology and ecology of the class Limnochordia.</title>
        <authorList>
            <person name="Karnachuk O.V."/>
            <person name="Lukina A.P."/>
            <person name="Avakyan M.R."/>
            <person name="Kadnikov V."/>
            <person name="Begmatov S."/>
            <person name="Beletsky A.V."/>
            <person name="Mardanov A.V."/>
            <person name="Ravin N.V."/>
        </authorList>
    </citation>
    <scope>NUCLEOTIDE SEQUENCE [LARGE SCALE GENOMIC DNA]</scope>
    <source>
        <strain evidence="4">LN</strain>
    </source>
</reference>
<gene>
    <name evidence="3" type="primary">ylbJ</name>
    <name evidence="3" type="ORF">VLY81_07895</name>
</gene>
<protein>
    <submittedName>
        <fullName evidence="3">Sporulation integral membrane protein YlbJ</fullName>
    </submittedName>
</protein>
<feature type="transmembrane region" description="Helical" evidence="1">
    <location>
        <begin position="372"/>
        <end position="398"/>
    </location>
</feature>
<dbReference type="Pfam" id="PF07670">
    <property type="entry name" value="Gate"/>
    <property type="match status" value="1"/>
</dbReference>
<proteinExistence type="predicted"/>
<dbReference type="InterPro" id="IPR014226">
    <property type="entry name" value="Spore_IM_YlbJ"/>
</dbReference>
<sequence>MSRRSAHLRPEVTTYLIGAALSAFALLVVITAENAFEASLFGLRLWFDAVLPALLPFFVLSEVLAAYGVIHFVGVLLEPLMRPLFNIPGPGGFALAMGLVSGYPLGAIITARLCRERLLNAVEGERLVSLANTADPLFMAGVVAAGFFGIPEAGGILAASHYLAVLVVGWIGAFHDRDAPATPALEAHSREPLLRRAASAMIKARQGDGRPFGQVLGDAVRGSMISMLLVGGTIMLFSVLLQVLDQLGVVPVMGRLASAVLGLVGLDSSLAEATVRGLLEITNGSQAASQAPAALSARLAVASFVIGWAGASVHAQVAAVTEKTGIRMGPYIRARLLHGVLAALVTLVMVALDLGPRLPTLALPRGIDGGSAWSLATLVWRTRLGLLFVGLTLVGLAAGSALRRAARLVTTSWGLRR</sequence>
<organism evidence="3 4">
    <name type="scientific">Geochorda subterranea</name>
    <dbReference type="NCBI Taxonomy" id="3109564"/>
    <lineage>
        <taxon>Bacteria</taxon>
        <taxon>Bacillati</taxon>
        <taxon>Bacillota</taxon>
        <taxon>Limnochordia</taxon>
        <taxon>Limnochordales</taxon>
        <taxon>Geochordaceae</taxon>
        <taxon>Geochorda</taxon>
    </lineage>
</organism>
<feature type="transmembrane region" description="Helical" evidence="1">
    <location>
        <begin position="156"/>
        <end position="174"/>
    </location>
</feature>
<feature type="transmembrane region" description="Helical" evidence="1">
    <location>
        <begin position="12"/>
        <end position="32"/>
    </location>
</feature>
<evidence type="ECO:0000256" key="1">
    <source>
        <dbReference type="SAM" id="Phobius"/>
    </source>
</evidence>
<dbReference type="RefSeq" id="WP_324667619.1">
    <property type="nucleotide sequence ID" value="NZ_CP141614.1"/>
</dbReference>